<dbReference type="InterPro" id="IPR050228">
    <property type="entry name" value="Carboxylesterase_BioH"/>
</dbReference>
<dbReference type="EMBL" id="MVHT01000169">
    <property type="protein sequence ID" value="ORA90503.1"/>
    <property type="molecule type" value="Genomic_DNA"/>
</dbReference>
<name>A0A1E3S8F0_MYCIE</name>
<feature type="domain" description="AB hydrolase-1" evidence="1">
    <location>
        <begin position="7"/>
        <end position="236"/>
    </location>
</feature>
<evidence type="ECO:0000313" key="2">
    <source>
        <dbReference type="EMBL" id="ORA90503.1"/>
    </source>
</evidence>
<dbReference type="GO" id="GO:0016787">
    <property type="term" value="F:hydrolase activity"/>
    <property type="evidence" value="ECO:0007669"/>
    <property type="project" value="UniProtKB-KW"/>
</dbReference>
<reference evidence="2 3" key="1">
    <citation type="submission" date="2017-02" db="EMBL/GenBank/DDBJ databases">
        <title>The new phylogeny of genus Mycobacterium.</title>
        <authorList>
            <person name="Tortoli E."/>
            <person name="Trovato A."/>
            <person name="Cirillo D.M."/>
        </authorList>
    </citation>
    <scope>NUCLEOTIDE SEQUENCE [LARGE SCALE GENOMIC DNA]</scope>
    <source>
        <strain evidence="2 3">DSM 44049</strain>
    </source>
</reference>
<dbReference type="Proteomes" id="UP000192739">
    <property type="component" value="Unassembled WGS sequence"/>
</dbReference>
<evidence type="ECO:0000259" key="1">
    <source>
        <dbReference type="Pfam" id="PF12697"/>
    </source>
</evidence>
<dbReference type="PANTHER" id="PTHR43194">
    <property type="entry name" value="HYDROLASE ALPHA/BETA FOLD FAMILY"/>
    <property type="match status" value="1"/>
</dbReference>
<dbReference type="RefSeq" id="WP_069421799.1">
    <property type="nucleotide sequence ID" value="NZ_CBCRZH010000171.1"/>
</dbReference>
<comment type="caution">
    <text evidence="2">The sequence shown here is derived from an EMBL/GenBank/DDBJ whole genome shotgun (WGS) entry which is preliminary data.</text>
</comment>
<proteinExistence type="predicted"/>
<dbReference type="InterPro" id="IPR000073">
    <property type="entry name" value="AB_hydrolase_1"/>
</dbReference>
<dbReference type="STRING" id="28445.BHQ20_24705"/>
<dbReference type="InterPro" id="IPR029058">
    <property type="entry name" value="AB_hydrolase_fold"/>
</dbReference>
<keyword evidence="3" id="KW-1185">Reference proteome</keyword>
<protein>
    <submittedName>
        <fullName evidence="2">Alpha/beta hydrolase</fullName>
    </submittedName>
</protein>
<dbReference type="PANTHER" id="PTHR43194:SF2">
    <property type="entry name" value="PEROXISOMAL MEMBRANE PROTEIN LPX1"/>
    <property type="match status" value="1"/>
</dbReference>
<dbReference type="Pfam" id="PF12697">
    <property type="entry name" value="Abhydrolase_6"/>
    <property type="match status" value="1"/>
</dbReference>
<keyword evidence="2" id="KW-0378">Hydrolase</keyword>
<dbReference type="OrthoDB" id="3810256at2"/>
<gene>
    <name evidence="2" type="ORF">BST27_29715</name>
</gene>
<accession>A0A1E3S8F0</accession>
<evidence type="ECO:0000313" key="3">
    <source>
        <dbReference type="Proteomes" id="UP000192739"/>
    </source>
</evidence>
<dbReference type="Gene3D" id="3.40.50.1820">
    <property type="entry name" value="alpha/beta hydrolase"/>
    <property type="match status" value="1"/>
</dbReference>
<organism evidence="2 3">
    <name type="scientific">Mycobacterium intermedium</name>
    <dbReference type="NCBI Taxonomy" id="28445"/>
    <lineage>
        <taxon>Bacteria</taxon>
        <taxon>Bacillati</taxon>
        <taxon>Actinomycetota</taxon>
        <taxon>Actinomycetes</taxon>
        <taxon>Mycobacteriales</taxon>
        <taxon>Mycobacteriaceae</taxon>
        <taxon>Mycobacterium</taxon>
        <taxon>Mycobacterium simiae complex</taxon>
    </lineage>
</organism>
<dbReference type="AlphaFoldDB" id="A0A1E3S8F0"/>
<dbReference type="SUPFAM" id="SSF53474">
    <property type="entry name" value="alpha/beta-Hydrolases"/>
    <property type="match status" value="1"/>
</dbReference>
<sequence>MADTKHIVLIHGNWSRGQQLAAARAAFEERGYAVHTPTLRFHELPIIEGAARVASLSLRDYTDDLVGFVNAIDSPPLLVGHSMGGLLAQLVAARSPHAGVVAACPAPAAGINASTPANRRMAIPFFLRLRPWAKPVSPPDFQRFRQWIANTQSENTAREIYEGLVYESGRAQWEMLLATFKLSQAPVVDYAAIKTPVLVIGGEFDLIVPIAAIRQAAARYQLGTCVEIPRSDHMVFSGAALPVTVGVIDDWIDRNSVFSSVRN</sequence>